<protein>
    <submittedName>
        <fullName evidence="3">Long-chain fatty acid--CoA ligase</fullName>
    </submittedName>
</protein>
<dbReference type="SUPFAM" id="SSF56801">
    <property type="entry name" value="Acetyl-CoA synthetase-like"/>
    <property type="match status" value="1"/>
</dbReference>
<dbReference type="GO" id="GO:0006631">
    <property type="term" value="P:fatty acid metabolic process"/>
    <property type="evidence" value="ECO:0007669"/>
    <property type="project" value="TreeGrafter"/>
</dbReference>
<dbReference type="Gene3D" id="3.30.300.30">
    <property type="match status" value="1"/>
</dbReference>
<comment type="caution">
    <text evidence="3">The sequence shown here is derived from an EMBL/GenBank/DDBJ whole genome shotgun (WGS) entry which is preliminary data.</text>
</comment>
<dbReference type="EMBL" id="QVFU01000003">
    <property type="protein sequence ID" value="RFS47413.1"/>
    <property type="molecule type" value="Genomic_DNA"/>
</dbReference>
<evidence type="ECO:0000313" key="4">
    <source>
        <dbReference type="Proteomes" id="UP000262621"/>
    </source>
</evidence>
<evidence type="ECO:0000313" key="3">
    <source>
        <dbReference type="EMBL" id="RFS47413.1"/>
    </source>
</evidence>
<dbReference type="Pfam" id="PF00501">
    <property type="entry name" value="AMP-binding"/>
    <property type="match status" value="1"/>
</dbReference>
<dbReference type="GO" id="GO:0031956">
    <property type="term" value="F:medium-chain fatty acid-CoA ligase activity"/>
    <property type="evidence" value="ECO:0007669"/>
    <property type="project" value="TreeGrafter"/>
</dbReference>
<accession>A0A372G348</accession>
<reference evidence="3 4" key="1">
    <citation type="submission" date="2018-08" db="EMBL/GenBank/DDBJ databases">
        <title>Verrucosispora craniellae sp. nov., isolated from a marine sponge in the South China Sea.</title>
        <authorList>
            <person name="Li L."/>
            <person name="Lin H.W."/>
        </authorList>
    </citation>
    <scope>NUCLEOTIDE SEQUENCE [LARGE SCALE GENOMIC DNA]</scope>
    <source>
        <strain evidence="3 4">LHW63014</strain>
    </source>
</reference>
<feature type="domain" description="AMP-binding enzyme C-terminal" evidence="2">
    <location>
        <begin position="469"/>
        <end position="544"/>
    </location>
</feature>
<proteinExistence type="predicted"/>
<organism evidence="3 4">
    <name type="scientific">Micromonospora craniellae</name>
    <dbReference type="NCBI Taxonomy" id="2294034"/>
    <lineage>
        <taxon>Bacteria</taxon>
        <taxon>Bacillati</taxon>
        <taxon>Actinomycetota</taxon>
        <taxon>Actinomycetes</taxon>
        <taxon>Micromonosporales</taxon>
        <taxon>Micromonosporaceae</taxon>
        <taxon>Micromonospora</taxon>
    </lineage>
</organism>
<feature type="domain" description="AMP-dependent synthetase/ligase" evidence="1">
    <location>
        <begin position="54"/>
        <end position="418"/>
    </location>
</feature>
<dbReference type="PANTHER" id="PTHR43201">
    <property type="entry name" value="ACYL-COA SYNTHETASE"/>
    <property type="match status" value="1"/>
</dbReference>
<dbReference type="InterPro" id="IPR045851">
    <property type="entry name" value="AMP-bd_C_sf"/>
</dbReference>
<keyword evidence="3" id="KW-0436">Ligase</keyword>
<dbReference type="PANTHER" id="PTHR43201:SF32">
    <property type="entry name" value="2-SUCCINYLBENZOATE--COA LIGASE, CHLOROPLASTIC_PEROXISOMAL"/>
    <property type="match status" value="1"/>
</dbReference>
<dbReference type="InterPro" id="IPR042099">
    <property type="entry name" value="ANL_N_sf"/>
</dbReference>
<dbReference type="Pfam" id="PF13193">
    <property type="entry name" value="AMP-binding_C"/>
    <property type="match status" value="1"/>
</dbReference>
<dbReference type="InterPro" id="IPR000873">
    <property type="entry name" value="AMP-dep_synth/lig_dom"/>
</dbReference>
<dbReference type="AlphaFoldDB" id="A0A372G348"/>
<evidence type="ECO:0000259" key="2">
    <source>
        <dbReference type="Pfam" id="PF13193"/>
    </source>
</evidence>
<dbReference type="Proteomes" id="UP000262621">
    <property type="component" value="Unassembled WGS sequence"/>
</dbReference>
<dbReference type="Gene3D" id="3.40.50.12780">
    <property type="entry name" value="N-terminal domain of ligase-like"/>
    <property type="match status" value="1"/>
</dbReference>
<sequence>MPIGCFGGRTLTRIVCRLASSVAVAWAYSRAHSAGVSRLRSLASVGPGDWPTMSAHTYPDAPALRTPDGVALTMRGLEDRASRLASALRAAGIAPGERIAILGTDSVGYAVTLFASLKLGTIGAPLNYRLAAAELAALTALADPAVLVLESRYAHLFDDLRAAAPNLRLVLTLDRPLSGVASVEEFTDAHDPPGQASLPAATSDDDVLLWMLTSGTTGTPRVVAQTQRMIKANTAKGVLEQGFQPRECLYAGTPLFHVSGMGWLYYAISRGAALMLLPQFDATAVLGCLRSGVVTRCLLVPSMVVALLDHPDVGPVPALRSIAYGGSAMPPELVRRLHDTFGCDLYNTFGAGTEGGGQTILRPADHRAAFAGRPHLLGSIGRPMFGVDLRLCDADGNEVGVGTVGEIRTRSDTVMSGYVGNPELTATKVVDGWIRSGDMARRDDEGYLYLAGRVDDMILRGGENIFPAEIENVLVDHPTVAEAAVVGLPDQRWGQIVVAAVVAGPGAVPDPDELRAHCRSRLAGYKTPARVVVVATLPKNASGKTVRAQLAATLAVTA</sequence>
<name>A0A372G348_9ACTN</name>
<evidence type="ECO:0000259" key="1">
    <source>
        <dbReference type="Pfam" id="PF00501"/>
    </source>
</evidence>
<dbReference type="InterPro" id="IPR025110">
    <property type="entry name" value="AMP-bd_C"/>
</dbReference>
<keyword evidence="4" id="KW-1185">Reference proteome</keyword>
<gene>
    <name evidence="3" type="ORF">D0Q02_05275</name>
</gene>